<evidence type="ECO:0000313" key="3">
    <source>
        <dbReference type="Proteomes" id="UP000316123"/>
    </source>
</evidence>
<feature type="transmembrane region" description="Helical" evidence="1">
    <location>
        <begin position="113"/>
        <end position="139"/>
    </location>
</feature>
<protein>
    <submittedName>
        <fullName evidence="2">Uncharacterized protein</fullName>
    </submittedName>
</protein>
<dbReference type="OrthoDB" id="9553532at2"/>
<feature type="transmembrane region" description="Helical" evidence="1">
    <location>
        <begin position="160"/>
        <end position="184"/>
    </location>
</feature>
<feature type="transmembrane region" description="Helical" evidence="1">
    <location>
        <begin position="79"/>
        <end position="101"/>
    </location>
</feature>
<keyword evidence="1" id="KW-1133">Transmembrane helix</keyword>
<dbReference type="AlphaFoldDB" id="A0A9X9FWQ5"/>
<dbReference type="EMBL" id="VFEQ01000011">
    <property type="protein sequence ID" value="TWR58048.1"/>
    <property type="molecule type" value="Genomic_DNA"/>
</dbReference>
<organism evidence="2 3">
    <name type="scientific">Pseudomonas marginalis</name>
    <name type="common">Pseudomonas panacis</name>
    <dbReference type="NCBI Taxonomy" id="298"/>
    <lineage>
        <taxon>Bacteria</taxon>
        <taxon>Pseudomonadati</taxon>
        <taxon>Pseudomonadota</taxon>
        <taxon>Gammaproteobacteria</taxon>
        <taxon>Pseudomonadales</taxon>
        <taxon>Pseudomonadaceae</taxon>
        <taxon>Pseudomonas</taxon>
    </lineage>
</organism>
<evidence type="ECO:0000256" key="1">
    <source>
        <dbReference type="SAM" id="Phobius"/>
    </source>
</evidence>
<dbReference type="Proteomes" id="UP000316123">
    <property type="component" value="Unassembled WGS sequence"/>
</dbReference>
<evidence type="ECO:0000313" key="2">
    <source>
        <dbReference type="EMBL" id="TWR58048.1"/>
    </source>
</evidence>
<keyword evidence="1" id="KW-0812">Transmembrane</keyword>
<proteinExistence type="predicted"/>
<name>A0A9X9FWQ5_PSEMA</name>
<accession>A0A9X9FWQ5</accession>
<comment type="caution">
    <text evidence="2">The sequence shown here is derived from an EMBL/GenBank/DDBJ whole genome shotgun (WGS) entry which is preliminary data.</text>
</comment>
<sequence>MEPNEVIDALAVQVESAKSRGLKDVSIESLEMYMVALRERVEKLSPLTEANNEFQRQANDHAFQDRQAMFRTVIDSGQAALKASLLVGGGAAAALLAFASSAWKSLKPEGLELLGLTIFVLAIGVLLVVLASGATYLSQGLYHDGLGKPHNCKEDRAGDILRYISLTLVVSSYGLYALACWFIYKMMGSFSIVGFIPVG</sequence>
<reference evidence="2 3" key="1">
    <citation type="submission" date="2019-06" db="EMBL/GenBank/DDBJ databases">
        <title>Pseudomonas bimorpha sp. nov. isolated from bovine raw milk and skim milk concentrate.</title>
        <authorList>
            <person name="Hofmann K."/>
            <person name="Huptas C."/>
            <person name="Doll E."/>
            <person name="Scherer S."/>
            <person name="Wenning M."/>
        </authorList>
    </citation>
    <scope>NUCLEOTIDE SEQUENCE [LARGE SCALE GENOMIC DNA]</scope>
    <source>
        <strain evidence="2 3">DSM 13124</strain>
    </source>
</reference>
<keyword evidence="1" id="KW-0472">Membrane</keyword>
<gene>
    <name evidence="2" type="ORF">FIV41_17575</name>
</gene>
<dbReference type="RefSeq" id="WP_074847305.1">
    <property type="nucleotide sequence ID" value="NZ_FNSU01000003.1"/>
</dbReference>